<comment type="similarity">
    <text evidence="1">Belongs to the LytR/CpsA/Psr (LCP) family.</text>
</comment>
<evidence type="ECO:0000313" key="4">
    <source>
        <dbReference type="EMBL" id="SCZ80799.1"/>
    </source>
</evidence>
<dbReference type="PANTHER" id="PTHR33392">
    <property type="entry name" value="POLYISOPRENYL-TEICHOIC ACID--PEPTIDOGLYCAN TEICHOIC ACID TRANSFERASE TAGU"/>
    <property type="match status" value="1"/>
</dbReference>
<gene>
    <name evidence="4" type="ORF">SAMN02910350_02478</name>
</gene>
<keyword evidence="2" id="KW-1133">Transmembrane helix</keyword>
<dbReference type="Proteomes" id="UP000199428">
    <property type="component" value="Unassembled WGS sequence"/>
</dbReference>
<organism evidence="4 5">
    <name type="scientific">Pseudobutyrivibrio xylanivorans</name>
    <dbReference type="NCBI Taxonomy" id="185007"/>
    <lineage>
        <taxon>Bacteria</taxon>
        <taxon>Bacillati</taxon>
        <taxon>Bacillota</taxon>
        <taxon>Clostridia</taxon>
        <taxon>Lachnospirales</taxon>
        <taxon>Lachnospiraceae</taxon>
        <taxon>Pseudobutyrivibrio</taxon>
    </lineage>
</organism>
<evidence type="ECO:0000256" key="1">
    <source>
        <dbReference type="ARBA" id="ARBA00006068"/>
    </source>
</evidence>
<dbReference type="Gene3D" id="3.40.190.10">
    <property type="entry name" value="Periplasmic binding protein-like II"/>
    <property type="match status" value="1"/>
</dbReference>
<dbReference type="PANTHER" id="PTHR33392:SF6">
    <property type="entry name" value="POLYISOPRENYL-TEICHOIC ACID--PEPTIDOGLYCAN TEICHOIC ACID TRANSFERASE TAGU"/>
    <property type="match status" value="1"/>
</dbReference>
<dbReference type="NCBIfam" id="TIGR00350">
    <property type="entry name" value="lytR_cpsA_psr"/>
    <property type="match status" value="1"/>
</dbReference>
<evidence type="ECO:0000313" key="5">
    <source>
        <dbReference type="Proteomes" id="UP000199428"/>
    </source>
</evidence>
<feature type="transmembrane region" description="Helical" evidence="2">
    <location>
        <begin position="6"/>
        <end position="23"/>
    </location>
</feature>
<dbReference type="InterPro" id="IPR050922">
    <property type="entry name" value="LytR/CpsA/Psr_CW_biosynth"/>
</dbReference>
<dbReference type="Gene3D" id="3.40.630.190">
    <property type="entry name" value="LCP protein"/>
    <property type="match status" value="1"/>
</dbReference>
<dbReference type="AlphaFoldDB" id="A0A1G5S5H9"/>
<evidence type="ECO:0000259" key="3">
    <source>
        <dbReference type="Pfam" id="PF03816"/>
    </source>
</evidence>
<keyword evidence="2" id="KW-0472">Membrane</keyword>
<dbReference type="Pfam" id="PF03816">
    <property type="entry name" value="LytR_cpsA_psr"/>
    <property type="match status" value="1"/>
</dbReference>
<name>A0A1G5S5H9_PSEXY</name>
<sequence length="434" mass="48266">MIRITILPVILLVILFVTGIFFLTRKKRWFKALGVLLIIVSLAGAIEGIYLYVHSMKALKAIANQTTEITTYGIYVLEDAKIENVEGLEKKTVGFSKDVTTDDLSEALKEYTFKLSSYSSQLELIEGLKNEECVGAVLSTSYINMLEDNEVDVGLGVELRLLEEISIEKVVENPVVVTPKEPFVVYISGKDTWGHISVPSRSDVNILAAVNPETKHILLVSTPRDYYVPLSIAGGAMDKLTHTGIYGIDVSEETMENLYGIDIDHYFKVNFSGFEGLINAMGGITVWSDYEFDVENIGHFSKGENHLMGLPALAFARERYSFPRGDLVRGENQMNVIQSVVQKMTSKSILKNYGNILKECDGTFATDFSSGEIADFVAFQLSNPGEWNIEKLSVGGTGAHSSVYSLGKRAYVMYPNEEDINNARERIQEVLDEE</sequence>
<proteinExistence type="inferred from homology"/>
<dbReference type="InterPro" id="IPR004474">
    <property type="entry name" value="LytR_CpsA_psr"/>
</dbReference>
<reference evidence="4 5" key="1">
    <citation type="submission" date="2016-10" db="EMBL/GenBank/DDBJ databases">
        <authorList>
            <person name="de Groot N.N."/>
        </authorList>
    </citation>
    <scope>NUCLEOTIDE SEQUENCE [LARGE SCALE GENOMIC DNA]</scope>
    <source>
        <strain evidence="4 5">DSM 10317</strain>
    </source>
</reference>
<dbReference type="SUPFAM" id="SSF53850">
    <property type="entry name" value="Periplasmic binding protein-like II"/>
    <property type="match status" value="1"/>
</dbReference>
<feature type="domain" description="Cell envelope-related transcriptional attenuator" evidence="3">
    <location>
        <begin position="201"/>
        <end position="345"/>
    </location>
</feature>
<protein>
    <submittedName>
        <fullName evidence="4">Transcriptional attenuator, LytR family</fullName>
    </submittedName>
</protein>
<keyword evidence="2" id="KW-0812">Transmembrane</keyword>
<evidence type="ECO:0000256" key="2">
    <source>
        <dbReference type="SAM" id="Phobius"/>
    </source>
</evidence>
<feature type="transmembrane region" description="Helical" evidence="2">
    <location>
        <begin position="35"/>
        <end position="53"/>
    </location>
</feature>
<accession>A0A1G5S5H9</accession>
<dbReference type="EMBL" id="FMWK01000016">
    <property type="protein sequence ID" value="SCZ80799.1"/>
    <property type="molecule type" value="Genomic_DNA"/>
</dbReference>